<dbReference type="Proteomes" id="UP000749559">
    <property type="component" value="Unassembled WGS sequence"/>
</dbReference>
<keyword evidence="2" id="KW-1185">Reference proteome</keyword>
<protein>
    <submittedName>
        <fullName evidence="1">Uncharacterized protein</fullName>
    </submittedName>
</protein>
<dbReference type="AlphaFoldDB" id="A0A8S4NTH3"/>
<proteinExistence type="predicted"/>
<reference evidence="1" key="1">
    <citation type="submission" date="2022-03" db="EMBL/GenBank/DDBJ databases">
        <authorList>
            <person name="Martin C."/>
        </authorList>
    </citation>
    <scope>NUCLEOTIDE SEQUENCE</scope>
</reference>
<evidence type="ECO:0000313" key="2">
    <source>
        <dbReference type="Proteomes" id="UP000749559"/>
    </source>
</evidence>
<organism evidence="1 2">
    <name type="scientific">Owenia fusiformis</name>
    <name type="common">Polychaete worm</name>
    <dbReference type="NCBI Taxonomy" id="6347"/>
    <lineage>
        <taxon>Eukaryota</taxon>
        <taxon>Metazoa</taxon>
        <taxon>Spiralia</taxon>
        <taxon>Lophotrochozoa</taxon>
        <taxon>Annelida</taxon>
        <taxon>Polychaeta</taxon>
        <taxon>Sedentaria</taxon>
        <taxon>Canalipalpata</taxon>
        <taxon>Sabellida</taxon>
        <taxon>Oweniida</taxon>
        <taxon>Oweniidae</taxon>
        <taxon>Owenia</taxon>
    </lineage>
</organism>
<name>A0A8S4NTH3_OWEFU</name>
<evidence type="ECO:0000313" key="1">
    <source>
        <dbReference type="EMBL" id="CAH1784548.1"/>
    </source>
</evidence>
<gene>
    <name evidence="1" type="ORF">OFUS_LOCUS10723</name>
</gene>
<comment type="caution">
    <text evidence="1">The sequence shown here is derived from an EMBL/GenBank/DDBJ whole genome shotgun (WGS) entry which is preliminary data.</text>
</comment>
<sequence>MNTKQYVLRKESKLREVRRPITRVLKESYLKMKITAYLVLGLALFVYSEACSVTIDNKSAYSVGWTLIYASAIRDQGNVASGARYTKDCNTCLPRDLYVTWNNRNCYLYLNCIDRPTVEVNIYPQAGGQWRMSLRNHQTGETSFCNMPSPDEPELEKLE</sequence>
<accession>A0A8S4NTH3</accession>
<dbReference type="EMBL" id="CAIIXF020000005">
    <property type="protein sequence ID" value="CAH1784548.1"/>
    <property type="molecule type" value="Genomic_DNA"/>
</dbReference>